<comment type="caution">
    <text evidence="1">The sequence shown here is derived from an EMBL/GenBank/DDBJ whole genome shotgun (WGS) entry which is preliminary data.</text>
</comment>
<organism evidence="1 2">
    <name type="scientific">Anaerococcus kampingae</name>
    <dbReference type="NCBI Taxonomy" id="3115614"/>
    <lineage>
        <taxon>Bacteria</taxon>
        <taxon>Bacillati</taxon>
        <taxon>Bacillota</taxon>
        <taxon>Tissierellia</taxon>
        <taxon>Tissierellales</taxon>
        <taxon>Peptoniphilaceae</taxon>
        <taxon>Anaerococcus</taxon>
    </lineage>
</organism>
<accession>A0ABW9MAH7</accession>
<dbReference type="EMBL" id="JBGMEF010000001">
    <property type="protein sequence ID" value="MFO3666175.1"/>
    <property type="molecule type" value="Genomic_DNA"/>
</dbReference>
<dbReference type="RefSeq" id="WP_410035000.1">
    <property type="nucleotide sequence ID" value="NZ_JBGMEF010000001.1"/>
</dbReference>
<protein>
    <recommendedName>
        <fullName evidence="3">HD domain-containing protein</fullName>
    </recommendedName>
</protein>
<evidence type="ECO:0000313" key="1">
    <source>
        <dbReference type="EMBL" id="MFO3666175.1"/>
    </source>
</evidence>
<sequence>MRIIDILENEEWIRAYDFYDDFINSSYFDMLKDSYDRLNYDILFKSHIHGRDHIERVILFVHILGFHYGLNDADMDVLRNAASLHDTRRVNDGWDTEHGMRAAKESIEYSYADPKDKRILQAVIAAHAKDDKIMDEVIKDFINEDDDFDRAMRLAKFFKDSDGLDRVRINHLDPDYLRNDYSKNLVDFAYELFNSYKLD</sequence>
<dbReference type="Proteomes" id="UP001637994">
    <property type="component" value="Unassembled WGS sequence"/>
</dbReference>
<evidence type="ECO:0008006" key="3">
    <source>
        <dbReference type="Google" id="ProtNLM"/>
    </source>
</evidence>
<gene>
    <name evidence="1" type="ORF">ACCQ42_00040</name>
</gene>
<evidence type="ECO:0000313" key="2">
    <source>
        <dbReference type="Proteomes" id="UP001637994"/>
    </source>
</evidence>
<dbReference type="SUPFAM" id="SSF109604">
    <property type="entry name" value="HD-domain/PDEase-like"/>
    <property type="match status" value="1"/>
</dbReference>
<reference evidence="1 2" key="1">
    <citation type="journal article" date="2025" name="Anaerobe">
        <title>Description of Anaerococcus kampingiae sp. nov., Anaerococcus groningensis sp. nov., Anaerococcus martiniensis sp. nov., and Anaerococcus cruorum sp. nov., isolated from human clinical specimens.</title>
        <authorList>
            <person name="Boiten K.E."/>
            <person name="Meijer J."/>
            <person name="van Wezel E.M."/>
            <person name="Veloo A.C.M."/>
        </authorList>
    </citation>
    <scope>NUCLEOTIDE SEQUENCE [LARGE SCALE GENOMIC DNA]</scope>
    <source>
        <strain evidence="1 2">ENR0874</strain>
    </source>
</reference>
<proteinExistence type="predicted"/>
<keyword evidence="2" id="KW-1185">Reference proteome</keyword>
<dbReference type="Gene3D" id="1.10.3210.10">
    <property type="entry name" value="Hypothetical protein af1432"/>
    <property type="match status" value="1"/>
</dbReference>
<name>A0ABW9MAH7_9FIRM</name>